<dbReference type="InterPro" id="IPR002696">
    <property type="entry name" value="Membr_insert_effic_factor_YidD"/>
</dbReference>
<dbReference type="EMBL" id="JAVLSF010000304">
    <property type="protein sequence ID" value="MDR9777921.1"/>
    <property type="molecule type" value="Genomic_DNA"/>
</dbReference>
<gene>
    <name evidence="1" type="primary">yidD</name>
    <name evidence="1" type="ORF">RJJ65_35905</name>
</gene>
<reference evidence="1" key="1">
    <citation type="submission" date="2023-04" db="EMBL/GenBank/DDBJ databases">
        <title>Genomic characterization of faba bean (Vicia faba) microsymbionts in Mexican soils.</title>
        <authorList>
            <person name="Rivera Orduna F.N."/>
            <person name="Guevara-Luna J."/>
            <person name="Yan J."/>
            <person name="Arroyo-Herrera I."/>
            <person name="Li Y."/>
            <person name="Vasquez-Murrieta M.S."/>
            <person name="Wang E.T."/>
        </authorList>
    </citation>
    <scope>NUCLEOTIDE SEQUENCE</scope>
    <source>
        <strain evidence="1">CH26</strain>
    </source>
</reference>
<dbReference type="RefSeq" id="WP_310866079.1">
    <property type="nucleotide sequence ID" value="NZ_JAVLSF010000304.1"/>
</dbReference>
<dbReference type="NCBIfam" id="TIGR00278">
    <property type="entry name" value="membrane protein insertion efficiency factor YidD"/>
    <property type="match status" value="1"/>
</dbReference>
<evidence type="ECO:0000313" key="1">
    <source>
        <dbReference type="EMBL" id="MDR9777921.1"/>
    </source>
</evidence>
<feature type="non-terminal residue" evidence="1">
    <location>
        <position position="1"/>
    </location>
</feature>
<name>A0AAJ2GZP8_9HYPH</name>
<sequence length="91" mass="9745">KLSDTTAMTLINGYQRHLSPIKGFKCAAGQVYGNSTCSAVVKSIVQNQGLIAGLPAIQQQFLRCHEAAKLIKANPDQFQVGAFCCVLPIPL</sequence>
<dbReference type="Proteomes" id="UP001268610">
    <property type="component" value="Unassembled WGS sequence"/>
</dbReference>
<proteinExistence type="predicted"/>
<organism evidence="1 2">
    <name type="scientific">Rhizobium hidalgonense</name>
    <dbReference type="NCBI Taxonomy" id="1538159"/>
    <lineage>
        <taxon>Bacteria</taxon>
        <taxon>Pseudomonadati</taxon>
        <taxon>Pseudomonadota</taxon>
        <taxon>Alphaproteobacteria</taxon>
        <taxon>Hyphomicrobiales</taxon>
        <taxon>Rhizobiaceae</taxon>
        <taxon>Rhizobium/Agrobacterium group</taxon>
        <taxon>Rhizobium</taxon>
    </lineage>
</organism>
<evidence type="ECO:0000313" key="2">
    <source>
        <dbReference type="Proteomes" id="UP001268610"/>
    </source>
</evidence>
<comment type="caution">
    <text evidence="1">The sequence shown here is derived from an EMBL/GenBank/DDBJ whole genome shotgun (WGS) entry which is preliminary data.</text>
</comment>
<dbReference type="AlphaFoldDB" id="A0AAJ2GZP8"/>
<accession>A0AAJ2GZP8</accession>
<protein>
    <submittedName>
        <fullName evidence="1">Membrane protein insertion efficiency factor YidD</fullName>
    </submittedName>
</protein>